<feature type="transmembrane region" description="Helical" evidence="9">
    <location>
        <begin position="140"/>
        <end position="168"/>
    </location>
</feature>
<evidence type="ECO:0000256" key="6">
    <source>
        <dbReference type="ARBA" id="ARBA00022692"/>
    </source>
</evidence>
<keyword evidence="8 9" id="KW-0472">Membrane</keyword>
<evidence type="ECO:0000313" key="11">
    <source>
        <dbReference type="Proteomes" id="UP000006851"/>
    </source>
</evidence>
<evidence type="ECO:0000256" key="8">
    <source>
        <dbReference type="ARBA" id="ARBA00023136"/>
    </source>
</evidence>
<protein>
    <submittedName>
        <fullName evidence="10">Phosphotransferase system PTS sorbose-specific IIC subunit</fullName>
    </submittedName>
</protein>
<dbReference type="AlphaFoldDB" id="F2N717"/>
<accession>F2N717</accession>
<dbReference type="HOGENOM" id="CLU_069101_0_0_11"/>
<evidence type="ECO:0000256" key="4">
    <source>
        <dbReference type="ARBA" id="ARBA00022597"/>
    </source>
</evidence>
<feature type="transmembrane region" description="Helical" evidence="9">
    <location>
        <begin position="174"/>
        <end position="194"/>
    </location>
</feature>
<keyword evidence="5" id="KW-0598">Phosphotransferase system</keyword>
<keyword evidence="2" id="KW-0813">Transport</keyword>
<dbReference type="GO" id="GO:0009401">
    <property type="term" value="P:phosphoenolpyruvate-dependent sugar phosphotransferase system"/>
    <property type="evidence" value="ECO:0007669"/>
    <property type="project" value="UniProtKB-KW"/>
</dbReference>
<dbReference type="eggNOG" id="COG3715">
    <property type="taxonomic scope" value="Bacteria"/>
</dbReference>
<dbReference type="STRING" id="700015.Corgl_0229"/>
<dbReference type="KEGG" id="cgo:Corgl_0229"/>
<dbReference type="Proteomes" id="UP000006851">
    <property type="component" value="Chromosome"/>
</dbReference>
<dbReference type="InterPro" id="IPR050303">
    <property type="entry name" value="GatZ_KbaZ_carbometab"/>
</dbReference>
<evidence type="ECO:0000256" key="5">
    <source>
        <dbReference type="ARBA" id="ARBA00022683"/>
    </source>
</evidence>
<dbReference type="Pfam" id="PF03609">
    <property type="entry name" value="EII-Sor"/>
    <property type="match status" value="1"/>
</dbReference>
<feature type="transmembrane region" description="Helical" evidence="9">
    <location>
        <begin position="94"/>
        <end position="119"/>
    </location>
</feature>
<name>F2N717_CORGP</name>
<dbReference type="InterPro" id="IPR004700">
    <property type="entry name" value="PTS_IIC_man"/>
</dbReference>
<dbReference type="GO" id="GO:0005886">
    <property type="term" value="C:plasma membrane"/>
    <property type="evidence" value="ECO:0007669"/>
    <property type="project" value="UniProtKB-SubCell"/>
</dbReference>
<dbReference type="PROSITE" id="PS51106">
    <property type="entry name" value="PTS_EIIC_TYPE_4"/>
    <property type="match status" value="1"/>
</dbReference>
<proteinExistence type="predicted"/>
<keyword evidence="4" id="KW-0762">Sugar transport</keyword>
<organism evidence="10 11">
    <name type="scientific">Coriobacterium glomerans (strain ATCC 49209 / DSM 20642 / JCM 10262 / PW2)</name>
    <dbReference type="NCBI Taxonomy" id="700015"/>
    <lineage>
        <taxon>Bacteria</taxon>
        <taxon>Bacillati</taxon>
        <taxon>Actinomycetota</taxon>
        <taxon>Coriobacteriia</taxon>
        <taxon>Coriobacteriales</taxon>
        <taxon>Coriobacteriaceae</taxon>
        <taxon>Coriobacterium</taxon>
    </lineage>
</organism>
<dbReference type="OrthoDB" id="7058816at2"/>
<keyword evidence="7 9" id="KW-1133">Transmembrane helix</keyword>
<dbReference type="PANTHER" id="PTHR32502:SF4">
    <property type="entry name" value="PTS SYSTEM MANNOSE-SPECIFIC EIIC COMPONENT"/>
    <property type="match status" value="1"/>
</dbReference>
<evidence type="ECO:0000256" key="2">
    <source>
        <dbReference type="ARBA" id="ARBA00022448"/>
    </source>
</evidence>
<evidence type="ECO:0000256" key="9">
    <source>
        <dbReference type="SAM" id="Phobius"/>
    </source>
</evidence>
<keyword evidence="3" id="KW-1003">Cell membrane</keyword>
<dbReference type="PANTHER" id="PTHR32502">
    <property type="entry name" value="N-ACETYLGALACTOSAMINE PERMEASE II COMPONENT-RELATED"/>
    <property type="match status" value="1"/>
</dbReference>
<sequence>MSLIPILLVLIFSFLAGVESVLDEFQFHQPIVACSLIGLATGHLPEALMLGGSLQLVALGWMNIGAAVAPDAALCSTASAILVCMKGVEVSTGIASAMALAVAGLALTIFVRTIAVGIVHGADRAGASGNIRGVEFAHYLVMLLQGLRCAIPALLIILVPVGAVQAALSSIPPWLTAGLSAAGGFIVVVGYAMVINMMATPKVWPFFIIGFALAAITQLNLIAMGMIGVGIALVYLQLAPEFNGGSGPSLGSGSSEDVLDDIINDYE</sequence>
<reference evidence="11" key="1">
    <citation type="journal article" date="2013" name="Stand. Genomic Sci.">
        <title>Complete genome sequence of Coriobacterium glomerans type strain (PW2(T)) from the midgut of Pyrrhocoris apterus L. (red soldier bug).</title>
        <authorList>
            <person name="Stackebrandt E."/>
            <person name="Zeytun A."/>
            <person name="Lapidus A."/>
            <person name="Nolan M."/>
            <person name="Lucas S."/>
            <person name="Hammon N."/>
            <person name="Deshpande S."/>
            <person name="Cheng J.F."/>
            <person name="Tapia R."/>
            <person name="Goodwin L.A."/>
            <person name="Pitluck S."/>
            <person name="Liolios K."/>
            <person name="Pagani I."/>
            <person name="Ivanova N."/>
            <person name="Mavromatis K."/>
            <person name="Mikhailova N."/>
            <person name="Huntemann M."/>
            <person name="Pati A."/>
            <person name="Chen A."/>
            <person name="Palaniappan K."/>
            <person name="Chang Y.J."/>
            <person name="Land M."/>
            <person name="Hauser L."/>
            <person name="Rohde M."/>
            <person name="Pukall R."/>
            <person name="Goker M."/>
            <person name="Detter J.C."/>
            <person name="Woyke T."/>
            <person name="Bristow J."/>
            <person name="Eisen J.A."/>
            <person name="Markowitz V."/>
            <person name="Hugenholtz P."/>
            <person name="Kyrpides N.C."/>
            <person name="Klenk H.P."/>
        </authorList>
    </citation>
    <scope>NUCLEOTIDE SEQUENCE</scope>
    <source>
        <strain evidence="11">ATCC 49209 / DSM 20642 / JCM 10262 / PW2</strain>
    </source>
</reference>
<comment type="subcellular location">
    <subcellularLocation>
        <location evidence="1">Cell membrane</location>
        <topology evidence="1">Multi-pass membrane protein</topology>
    </subcellularLocation>
</comment>
<evidence type="ECO:0000256" key="7">
    <source>
        <dbReference type="ARBA" id="ARBA00022989"/>
    </source>
</evidence>
<evidence type="ECO:0000313" key="10">
    <source>
        <dbReference type="EMBL" id="AEB06356.1"/>
    </source>
</evidence>
<dbReference type="EMBL" id="CP002628">
    <property type="protein sequence ID" value="AEB06356.1"/>
    <property type="molecule type" value="Genomic_DNA"/>
</dbReference>
<evidence type="ECO:0000256" key="1">
    <source>
        <dbReference type="ARBA" id="ARBA00004651"/>
    </source>
</evidence>
<feature type="transmembrane region" description="Helical" evidence="9">
    <location>
        <begin position="206"/>
        <end position="236"/>
    </location>
</feature>
<evidence type="ECO:0000256" key="3">
    <source>
        <dbReference type="ARBA" id="ARBA00022475"/>
    </source>
</evidence>
<dbReference type="RefSeq" id="WP_013708099.1">
    <property type="nucleotide sequence ID" value="NC_015389.1"/>
</dbReference>
<keyword evidence="11" id="KW-1185">Reference proteome</keyword>
<gene>
    <name evidence="10" type="ordered locus">Corgl_0229</name>
</gene>
<dbReference type="NCBIfam" id="NF011647">
    <property type="entry name" value="PRK15065.1"/>
    <property type="match status" value="1"/>
</dbReference>
<keyword evidence="6 9" id="KW-0812">Transmembrane</keyword>